<comment type="caution">
    <text evidence="4">The sequence shown here is derived from an EMBL/GenBank/DDBJ whole genome shotgun (WGS) entry which is preliminary data.</text>
</comment>
<feature type="region of interest" description="Disordered" evidence="2">
    <location>
        <begin position="220"/>
        <end position="285"/>
    </location>
</feature>
<organism evidence="4">
    <name type="scientific">Tanacetum cinerariifolium</name>
    <name type="common">Dalmatian daisy</name>
    <name type="synonym">Chrysanthemum cinerariifolium</name>
    <dbReference type="NCBI Taxonomy" id="118510"/>
    <lineage>
        <taxon>Eukaryota</taxon>
        <taxon>Viridiplantae</taxon>
        <taxon>Streptophyta</taxon>
        <taxon>Embryophyta</taxon>
        <taxon>Tracheophyta</taxon>
        <taxon>Spermatophyta</taxon>
        <taxon>Magnoliopsida</taxon>
        <taxon>eudicotyledons</taxon>
        <taxon>Gunneridae</taxon>
        <taxon>Pentapetalae</taxon>
        <taxon>asterids</taxon>
        <taxon>campanulids</taxon>
        <taxon>Asterales</taxon>
        <taxon>Asteraceae</taxon>
        <taxon>Asteroideae</taxon>
        <taxon>Anthemideae</taxon>
        <taxon>Anthemidinae</taxon>
        <taxon>Tanacetum</taxon>
    </lineage>
</organism>
<dbReference type="InterPro" id="IPR000504">
    <property type="entry name" value="RRM_dom"/>
</dbReference>
<feature type="domain" description="RRM" evidence="3">
    <location>
        <begin position="15"/>
        <end position="100"/>
    </location>
</feature>
<reference evidence="4" key="1">
    <citation type="journal article" date="2019" name="Sci. Rep.">
        <title>Draft genome of Tanacetum cinerariifolium, the natural source of mosquito coil.</title>
        <authorList>
            <person name="Yamashiro T."/>
            <person name="Shiraishi A."/>
            <person name="Satake H."/>
            <person name="Nakayama K."/>
        </authorList>
    </citation>
    <scope>NUCLEOTIDE SEQUENCE</scope>
</reference>
<dbReference type="SUPFAM" id="SSF54928">
    <property type="entry name" value="RNA-binding domain, RBD"/>
    <property type="match status" value="1"/>
</dbReference>
<proteinExistence type="predicted"/>
<keyword evidence="1" id="KW-0694">RNA-binding</keyword>
<evidence type="ECO:0000256" key="1">
    <source>
        <dbReference type="PROSITE-ProRule" id="PRU00176"/>
    </source>
</evidence>
<protein>
    <submittedName>
        <fullName evidence="4">DIE2/ALG10 family</fullName>
    </submittedName>
</protein>
<dbReference type="AlphaFoldDB" id="A0A6L2JKE5"/>
<dbReference type="SMART" id="SM00360">
    <property type="entry name" value="RRM"/>
    <property type="match status" value="1"/>
</dbReference>
<sequence length="285" mass="32172">MMAISKEKEVQKISTSIFVTNFSDHAKAKDLWNICKQYGQVVDAFILDRKSNAGKRYGFIRFIRVYDVDRLVSNLCTLWMGSHHLHANVARTVKMSYVNVVNGDTKSTEVCEPALLLDESCLNQLDYSLGLFGKVKEFNSFDNMRMLLGNEGFNDIDLWYMGGMLIMIGFKTEDTKAKFQSCLGATSWFSQIIQASKEFVIDEHITWRFSVGAKETTGWIPDFDEQKEDNSESEDEQSVGFIKEDFDGSDAEKEGDNNVSMVPDSVTKDATVQAEEKEKCGGENG</sequence>
<dbReference type="InterPro" id="IPR035979">
    <property type="entry name" value="RBD_domain_sf"/>
</dbReference>
<feature type="compositionally biased region" description="Acidic residues" evidence="2">
    <location>
        <begin position="222"/>
        <end position="237"/>
    </location>
</feature>
<feature type="compositionally biased region" description="Basic and acidic residues" evidence="2">
    <location>
        <begin position="242"/>
        <end position="256"/>
    </location>
</feature>
<dbReference type="PROSITE" id="PS50102">
    <property type="entry name" value="RRM"/>
    <property type="match status" value="1"/>
</dbReference>
<dbReference type="CDD" id="cd00590">
    <property type="entry name" value="RRM_SF"/>
    <property type="match status" value="1"/>
</dbReference>
<accession>A0A6L2JKE5</accession>
<dbReference type="InterPro" id="IPR012677">
    <property type="entry name" value="Nucleotide-bd_a/b_plait_sf"/>
</dbReference>
<gene>
    <name evidence="4" type="ORF">Tci_009479</name>
</gene>
<dbReference type="GO" id="GO:0003723">
    <property type="term" value="F:RNA binding"/>
    <property type="evidence" value="ECO:0007669"/>
    <property type="project" value="UniProtKB-UniRule"/>
</dbReference>
<evidence type="ECO:0000259" key="3">
    <source>
        <dbReference type="PROSITE" id="PS50102"/>
    </source>
</evidence>
<name>A0A6L2JKE5_TANCI</name>
<dbReference type="EMBL" id="BKCJ010000937">
    <property type="protein sequence ID" value="GEU37501.1"/>
    <property type="molecule type" value="Genomic_DNA"/>
</dbReference>
<feature type="compositionally biased region" description="Basic and acidic residues" evidence="2">
    <location>
        <begin position="274"/>
        <end position="285"/>
    </location>
</feature>
<dbReference type="Gene3D" id="3.30.70.330">
    <property type="match status" value="1"/>
</dbReference>
<evidence type="ECO:0000256" key="2">
    <source>
        <dbReference type="SAM" id="MobiDB-lite"/>
    </source>
</evidence>
<evidence type="ECO:0000313" key="4">
    <source>
        <dbReference type="EMBL" id="GEU37501.1"/>
    </source>
</evidence>
<dbReference type="Pfam" id="PF00076">
    <property type="entry name" value="RRM_1"/>
    <property type="match status" value="1"/>
</dbReference>